<dbReference type="AlphaFoldDB" id="A0AAD3SX50"/>
<proteinExistence type="predicted"/>
<organism evidence="2 3">
    <name type="scientific">Nepenthes gracilis</name>
    <name type="common">Slender pitcher plant</name>
    <dbReference type="NCBI Taxonomy" id="150966"/>
    <lineage>
        <taxon>Eukaryota</taxon>
        <taxon>Viridiplantae</taxon>
        <taxon>Streptophyta</taxon>
        <taxon>Embryophyta</taxon>
        <taxon>Tracheophyta</taxon>
        <taxon>Spermatophyta</taxon>
        <taxon>Magnoliopsida</taxon>
        <taxon>eudicotyledons</taxon>
        <taxon>Gunneridae</taxon>
        <taxon>Pentapetalae</taxon>
        <taxon>Caryophyllales</taxon>
        <taxon>Nepenthaceae</taxon>
        <taxon>Nepenthes</taxon>
    </lineage>
</organism>
<evidence type="ECO:0000313" key="3">
    <source>
        <dbReference type="Proteomes" id="UP001279734"/>
    </source>
</evidence>
<evidence type="ECO:0000256" key="1">
    <source>
        <dbReference type="SAM" id="MobiDB-lite"/>
    </source>
</evidence>
<name>A0AAD3SX50_NEPGR</name>
<dbReference type="EMBL" id="BSYO01000019">
    <property type="protein sequence ID" value="GMH18697.1"/>
    <property type="molecule type" value="Genomic_DNA"/>
</dbReference>
<sequence>MLENPSSRIMVPGFSNFNFEGTNAGNESECSFNSGSSFPAADRTASLPAVRRRPRLAKVRKPHHSRSSMPTVDFNPFLSGSDRSTDDFSATNGFCNSGSGSHKLGESQNTVFVFCSSRSDNSADGDSIGNICGVKTDDRNECLNSDNLGYVFGPRITCSSYMSGKEAGSQTKLVSDDKLNYNGLDSIVDAYDSDSISSLSSENGGSGGNVEHFVGVDEERVELGCRRENEKFDSLGFVFCARSNKSAENSTIEKNFLKILYRSYLQKMKAVKQFVAEVSRKNMLK</sequence>
<reference evidence="2" key="1">
    <citation type="submission" date="2023-05" db="EMBL/GenBank/DDBJ databases">
        <title>Nepenthes gracilis genome sequencing.</title>
        <authorList>
            <person name="Fukushima K."/>
        </authorList>
    </citation>
    <scope>NUCLEOTIDE SEQUENCE</scope>
    <source>
        <strain evidence="2">SING2019-196</strain>
    </source>
</reference>
<dbReference type="Proteomes" id="UP001279734">
    <property type="component" value="Unassembled WGS sequence"/>
</dbReference>
<evidence type="ECO:0000313" key="2">
    <source>
        <dbReference type="EMBL" id="GMH18697.1"/>
    </source>
</evidence>
<protein>
    <submittedName>
        <fullName evidence="2">Uncharacterized protein</fullName>
    </submittedName>
</protein>
<keyword evidence="3" id="KW-1185">Reference proteome</keyword>
<comment type="caution">
    <text evidence="2">The sequence shown here is derived from an EMBL/GenBank/DDBJ whole genome shotgun (WGS) entry which is preliminary data.</text>
</comment>
<accession>A0AAD3SX50</accession>
<feature type="region of interest" description="Disordered" evidence="1">
    <location>
        <begin position="30"/>
        <end position="75"/>
    </location>
</feature>
<gene>
    <name evidence="2" type="ORF">Nepgr_020538</name>
</gene>
<feature type="compositionally biased region" description="Basic residues" evidence="1">
    <location>
        <begin position="50"/>
        <end position="66"/>
    </location>
</feature>